<keyword evidence="6" id="KW-1185">Reference proteome</keyword>
<comment type="similarity">
    <text evidence="3">Belongs to the acetyltransferase family. RimJ subfamily.</text>
</comment>
<dbReference type="InterPro" id="IPR016181">
    <property type="entry name" value="Acyl_CoA_acyltransferase"/>
</dbReference>
<reference evidence="5 6" key="1">
    <citation type="submission" date="2021-08" db="EMBL/GenBank/DDBJ databases">
        <title>Nocardioides bacterium WL0053 sp. nov., isolated from the sediment.</title>
        <authorList>
            <person name="Wang L."/>
            <person name="Zhang D."/>
            <person name="Zhang A."/>
        </authorList>
    </citation>
    <scope>NUCLEOTIDE SEQUENCE [LARGE SCALE GENOMIC DNA]</scope>
    <source>
        <strain evidence="5 6">WL0053</strain>
    </source>
</reference>
<organism evidence="5 6">
    <name type="scientific">Nocardioides jiangsuensis</name>
    <dbReference type="NCBI Taxonomy" id="2866161"/>
    <lineage>
        <taxon>Bacteria</taxon>
        <taxon>Bacillati</taxon>
        <taxon>Actinomycetota</taxon>
        <taxon>Actinomycetes</taxon>
        <taxon>Propionibacteriales</taxon>
        <taxon>Nocardioidaceae</taxon>
        <taxon>Nocardioides</taxon>
    </lineage>
</organism>
<evidence type="ECO:0000313" key="5">
    <source>
        <dbReference type="EMBL" id="MBY9076316.1"/>
    </source>
</evidence>
<dbReference type="SUPFAM" id="SSF55729">
    <property type="entry name" value="Acyl-CoA N-acyltransferases (Nat)"/>
    <property type="match status" value="1"/>
</dbReference>
<name>A0ABS7RNK5_9ACTN</name>
<evidence type="ECO:0000256" key="3">
    <source>
        <dbReference type="ARBA" id="ARBA00038502"/>
    </source>
</evidence>
<dbReference type="InterPro" id="IPR051531">
    <property type="entry name" value="N-acetyltransferase"/>
</dbReference>
<dbReference type="RefSeq" id="WP_221026130.1">
    <property type="nucleotide sequence ID" value="NZ_JAIEZQ010000003.1"/>
</dbReference>
<dbReference type="Pfam" id="PF13302">
    <property type="entry name" value="Acetyltransf_3"/>
    <property type="match status" value="1"/>
</dbReference>
<keyword evidence="1" id="KW-0808">Transferase</keyword>
<dbReference type="EMBL" id="JAIEZQ010000003">
    <property type="protein sequence ID" value="MBY9076316.1"/>
    <property type="molecule type" value="Genomic_DNA"/>
</dbReference>
<dbReference type="Proteomes" id="UP000754710">
    <property type="component" value="Unassembled WGS sequence"/>
</dbReference>
<evidence type="ECO:0000256" key="2">
    <source>
        <dbReference type="ARBA" id="ARBA00023315"/>
    </source>
</evidence>
<feature type="domain" description="N-acetyltransferase" evidence="4">
    <location>
        <begin position="10"/>
        <end position="177"/>
    </location>
</feature>
<keyword evidence="2" id="KW-0012">Acyltransferase</keyword>
<comment type="caution">
    <text evidence="5">The sequence shown here is derived from an EMBL/GenBank/DDBJ whole genome shotgun (WGS) entry which is preliminary data.</text>
</comment>
<protein>
    <submittedName>
        <fullName evidence="5">GNAT family N-acetyltransferase</fullName>
    </submittedName>
</protein>
<dbReference type="Gene3D" id="3.40.630.30">
    <property type="match status" value="1"/>
</dbReference>
<sequence>MEEQGLAGEYGIRELCAEDAAPVLAAYLRNREHLAPYEPDRGDGYLTLEGQRAAVAERLDGIRAGQAASWVLTHGDDVVGRVNLSTIVRGIFRSASVGYWVDRDHVGRGLATAAVGYVCGAALDLGLHRLQAGTYPDNVGSQTVLLRNGFTLIGPAPAYLFIAGEWRDHLLYQRVLHDRPPVG</sequence>
<dbReference type="InterPro" id="IPR000182">
    <property type="entry name" value="GNAT_dom"/>
</dbReference>
<gene>
    <name evidence="5" type="ORF">K1X13_15900</name>
</gene>
<dbReference type="PANTHER" id="PTHR43792">
    <property type="entry name" value="GNAT FAMILY, PUTATIVE (AFU_ORTHOLOGUE AFUA_3G00765)-RELATED-RELATED"/>
    <property type="match status" value="1"/>
</dbReference>
<evidence type="ECO:0000313" key="6">
    <source>
        <dbReference type="Proteomes" id="UP000754710"/>
    </source>
</evidence>
<dbReference type="PANTHER" id="PTHR43792:SF8">
    <property type="entry name" value="[RIBOSOMAL PROTEIN US5]-ALANINE N-ACETYLTRANSFERASE"/>
    <property type="match status" value="1"/>
</dbReference>
<proteinExistence type="inferred from homology"/>
<evidence type="ECO:0000256" key="1">
    <source>
        <dbReference type="ARBA" id="ARBA00022679"/>
    </source>
</evidence>
<dbReference type="PROSITE" id="PS51186">
    <property type="entry name" value="GNAT"/>
    <property type="match status" value="1"/>
</dbReference>
<evidence type="ECO:0000259" key="4">
    <source>
        <dbReference type="PROSITE" id="PS51186"/>
    </source>
</evidence>
<accession>A0ABS7RNK5</accession>